<organism evidence="2 3">
    <name type="scientific">Fragilariopsis cylindrus CCMP1102</name>
    <dbReference type="NCBI Taxonomy" id="635003"/>
    <lineage>
        <taxon>Eukaryota</taxon>
        <taxon>Sar</taxon>
        <taxon>Stramenopiles</taxon>
        <taxon>Ochrophyta</taxon>
        <taxon>Bacillariophyta</taxon>
        <taxon>Bacillariophyceae</taxon>
        <taxon>Bacillariophycidae</taxon>
        <taxon>Bacillariales</taxon>
        <taxon>Bacillariaceae</taxon>
        <taxon>Fragilariopsis</taxon>
    </lineage>
</organism>
<dbReference type="Pfam" id="PF10294">
    <property type="entry name" value="Methyltransf_16"/>
    <property type="match status" value="1"/>
</dbReference>
<name>A0A1E7EMN1_9STRA</name>
<protein>
    <recommendedName>
        <fullName evidence="4">Methyltransferase</fullName>
    </recommendedName>
</protein>
<feature type="transmembrane region" description="Helical" evidence="1">
    <location>
        <begin position="18"/>
        <end position="39"/>
    </location>
</feature>
<evidence type="ECO:0000313" key="2">
    <source>
        <dbReference type="EMBL" id="OEU07212.1"/>
    </source>
</evidence>
<keyword evidence="3" id="KW-1185">Reference proteome</keyword>
<dbReference type="PANTHER" id="PTHR14614:SF130">
    <property type="entry name" value="PROTEIN-LYSINE N-METHYLTRANSFERASE EEF2KMT"/>
    <property type="match status" value="1"/>
</dbReference>
<dbReference type="InterPro" id="IPR019410">
    <property type="entry name" value="Methyltransf_16"/>
</dbReference>
<dbReference type="PANTHER" id="PTHR14614">
    <property type="entry name" value="HEPATOCELLULAR CARCINOMA-ASSOCIATED ANTIGEN"/>
    <property type="match status" value="1"/>
</dbReference>
<dbReference type="Gene3D" id="3.40.50.150">
    <property type="entry name" value="Vaccinia Virus protein VP39"/>
    <property type="match status" value="1"/>
</dbReference>
<dbReference type="EMBL" id="KV784388">
    <property type="protein sequence ID" value="OEU07212.1"/>
    <property type="molecule type" value="Genomic_DNA"/>
</dbReference>
<evidence type="ECO:0000313" key="3">
    <source>
        <dbReference type="Proteomes" id="UP000095751"/>
    </source>
</evidence>
<dbReference type="InterPro" id="IPR029063">
    <property type="entry name" value="SAM-dependent_MTases_sf"/>
</dbReference>
<accession>A0A1E7EMN1</accession>
<evidence type="ECO:0008006" key="4">
    <source>
        <dbReference type="Google" id="ProtNLM"/>
    </source>
</evidence>
<dbReference type="InParanoid" id="A0A1E7EMN1"/>
<keyword evidence="1" id="KW-0812">Transmembrane</keyword>
<keyword evidence="1" id="KW-0472">Membrane</keyword>
<dbReference type="AlphaFoldDB" id="A0A1E7EMN1"/>
<dbReference type="KEGG" id="fcy:FRACYDRAFT_251557"/>
<dbReference type="SUPFAM" id="SSF53335">
    <property type="entry name" value="S-adenosyl-L-methionine-dependent methyltransferases"/>
    <property type="match status" value="1"/>
</dbReference>
<evidence type="ECO:0000256" key="1">
    <source>
        <dbReference type="SAM" id="Phobius"/>
    </source>
</evidence>
<reference evidence="2 3" key="1">
    <citation type="submission" date="2016-09" db="EMBL/GenBank/DDBJ databases">
        <title>Extensive genetic diversity and differential bi-allelic expression allows diatom success in the polar Southern Ocean.</title>
        <authorList>
            <consortium name="DOE Joint Genome Institute"/>
            <person name="Mock T."/>
            <person name="Otillar R.P."/>
            <person name="Strauss J."/>
            <person name="Dupont C."/>
            <person name="Frickenhaus S."/>
            <person name="Maumus F."/>
            <person name="Mcmullan M."/>
            <person name="Sanges R."/>
            <person name="Schmutz J."/>
            <person name="Toseland A."/>
            <person name="Valas R."/>
            <person name="Veluchamy A."/>
            <person name="Ward B.J."/>
            <person name="Allen A."/>
            <person name="Barry K."/>
            <person name="Falciatore A."/>
            <person name="Ferrante M."/>
            <person name="Fortunato A.E."/>
            <person name="Gloeckner G."/>
            <person name="Gruber A."/>
            <person name="Hipkin R."/>
            <person name="Janech M."/>
            <person name="Kroth P."/>
            <person name="Leese F."/>
            <person name="Lindquist E."/>
            <person name="Lyon B.R."/>
            <person name="Martin J."/>
            <person name="Mayer C."/>
            <person name="Parker M."/>
            <person name="Quesneville H."/>
            <person name="Raymond J."/>
            <person name="Uhlig C."/>
            <person name="Valentin K.U."/>
            <person name="Worden A.Z."/>
            <person name="Armbrust E.V."/>
            <person name="Bowler C."/>
            <person name="Green B."/>
            <person name="Moulton V."/>
            <person name="Van Oosterhout C."/>
            <person name="Grigoriev I."/>
        </authorList>
    </citation>
    <scope>NUCLEOTIDE SEQUENCE [LARGE SCALE GENOMIC DNA]</scope>
    <source>
        <strain evidence="2 3">CCMP1102</strain>
    </source>
</reference>
<keyword evidence="1" id="KW-1133">Transmembrane helix</keyword>
<gene>
    <name evidence="2" type="ORF">FRACYDRAFT_251557</name>
</gene>
<sequence>MADAAANEASSFFNRNNALKVGIVNGFVFFQIACVFLGFDTTSKYDLRFSGAPATSYEHARLEKIFVRPSPCETSIEKKRKKLSKKNETSISTHDYDSTTLTTGTVVLPPMVSVPCTITTAKATATTDVSLLTEIIKPPNVDELYDWYIDVRNEKDADPSWGVVWPTAISLGNYLLMNPTLVKNKNVIELGSGLSVCGLLAASIGANNVIVSDREQFALHCALSSAACNNISKNVFQGVILDWCDTQNNAELDHTADLILASDVLYDMETVDAFANVCQRLLVSLNTTTSTTTTSNNNNKNGTAAAAAAATSTILVTDPKIERTMGARERFKKTLFKLLNNTNNDDDDDDHNNNGVVTEIEIEEIDLPLPCVTTNNNDGSGDGSGRTLDGKDHTKRMKEETVLIRCTIRTTTTTTYTAT</sequence>
<dbReference type="Proteomes" id="UP000095751">
    <property type="component" value="Unassembled WGS sequence"/>
</dbReference>
<proteinExistence type="predicted"/>
<dbReference type="OrthoDB" id="73931at2759"/>